<gene>
    <name evidence="2" type="ORF">J2Z70_000792</name>
</gene>
<feature type="transmembrane region" description="Helical" evidence="1">
    <location>
        <begin position="12"/>
        <end position="32"/>
    </location>
</feature>
<feature type="transmembrane region" description="Helical" evidence="1">
    <location>
        <begin position="44"/>
        <end position="65"/>
    </location>
</feature>
<keyword evidence="1" id="KW-0812">Transmembrane</keyword>
<evidence type="ECO:0000256" key="1">
    <source>
        <dbReference type="SAM" id="Phobius"/>
    </source>
</evidence>
<reference evidence="2 3" key="1">
    <citation type="submission" date="2021-03" db="EMBL/GenBank/DDBJ databases">
        <title>Genomic Encyclopedia of Type Strains, Phase IV (KMG-IV): sequencing the most valuable type-strain genomes for metagenomic binning, comparative biology and taxonomic classification.</title>
        <authorList>
            <person name="Goeker M."/>
        </authorList>
    </citation>
    <scope>NUCLEOTIDE SEQUENCE [LARGE SCALE GENOMIC DNA]</scope>
    <source>
        <strain evidence="2 3">DSM 101953</strain>
    </source>
</reference>
<evidence type="ECO:0000313" key="3">
    <source>
        <dbReference type="Proteomes" id="UP000773462"/>
    </source>
</evidence>
<name>A0ABS4NMR1_9BACL</name>
<protein>
    <submittedName>
        <fullName evidence="2">H+/Cl- antiporter ClcA</fullName>
    </submittedName>
</protein>
<dbReference type="Proteomes" id="UP000773462">
    <property type="component" value="Unassembled WGS sequence"/>
</dbReference>
<keyword evidence="3" id="KW-1185">Reference proteome</keyword>
<keyword evidence="1" id="KW-0472">Membrane</keyword>
<keyword evidence="1" id="KW-1133">Transmembrane helix</keyword>
<comment type="caution">
    <text evidence="2">The sequence shown here is derived from an EMBL/GenBank/DDBJ whole genome shotgun (WGS) entry which is preliminary data.</text>
</comment>
<evidence type="ECO:0000313" key="2">
    <source>
        <dbReference type="EMBL" id="MBP2110652.1"/>
    </source>
</evidence>
<organism evidence="2 3">
    <name type="scientific">Paenibacillus silagei</name>
    <dbReference type="NCBI Taxonomy" id="1670801"/>
    <lineage>
        <taxon>Bacteria</taxon>
        <taxon>Bacillati</taxon>
        <taxon>Bacillota</taxon>
        <taxon>Bacilli</taxon>
        <taxon>Bacillales</taxon>
        <taxon>Paenibacillaceae</taxon>
        <taxon>Paenibacillus</taxon>
    </lineage>
</organism>
<proteinExistence type="predicted"/>
<accession>A0ABS4NMR1</accession>
<dbReference type="EMBL" id="JAGGLV010000002">
    <property type="protein sequence ID" value="MBP2110652.1"/>
    <property type="molecule type" value="Genomic_DNA"/>
</dbReference>
<sequence length="154" mass="17932">MEKRIVFKGIRPAELPATISVIALMLFWISFFLRVDKTTLLEQIVTYLVIGIAIAVAGIMVYRLFTFSRAFNIEIKPEALQIKNVEIEASTIKCIFIKGYLLPVIAVKPRANLLVTYKYCFRFPEQEDQGIKLLTEWAERHQIEVVHKKFVRWL</sequence>
<dbReference type="RefSeq" id="WP_209869633.1">
    <property type="nucleotide sequence ID" value="NZ_JAGGLV010000002.1"/>
</dbReference>